<dbReference type="STRING" id="307486.GCA_000807215_01979"/>
<evidence type="ECO:0000313" key="4">
    <source>
        <dbReference type="EMBL" id="TSE32385.1"/>
    </source>
</evidence>
<keyword evidence="1" id="KW-0175">Coiled coil</keyword>
<feature type="coiled-coil region" evidence="1">
    <location>
        <begin position="45"/>
        <end position="72"/>
    </location>
</feature>
<reference evidence="4 5" key="1">
    <citation type="submission" date="2019-07" db="EMBL/GenBank/DDBJ databases">
        <title>Tepidimonas taiwanensis I1-1 draft genome.</title>
        <authorList>
            <person name="Da Costa M.S."/>
            <person name="Froufe H.J.C."/>
            <person name="Egas C."/>
            <person name="Albuquerque L."/>
        </authorList>
    </citation>
    <scope>NUCLEOTIDE SEQUENCE [LARGE SCALE GENOMIC DNA]</scope>
    <source>
        <strain evidence="4 5">I1-1</strain>
    </source>
</reference>
<dbReference type="EMBL" id="VJOM01000010">
    <property type="protein sequence ID" value="TSE32385.1"/>
    <property type="molecule type" value="Genomic_DNA"/>
</dbReference>
<name>A0A554X970_9BURK</name>
<organism evidence="4 5">
    <name type="scientific">Tepidimonas taiwanensis</name>
    <dbReference type="NCBI Taxonomy" id="307486"/>
    <lineage>
        <taxon>Bacteria</taxon>
        <taxon>Pseudomonadati</taxon>
        <taxon>Pseudomonadota</taxon>
        <taxon>Betaproteobacteria</taxon>
        <taxon>Burkholderiales</taxon>
        <taxon>Tepidimonas</taxon>
    </lineage>
</organism>
<feature type="compositionally biased region" description="Polar residues" evidence="2">
    <location>
        <begin position="331"/>
        <end position="340"/>
    </location>
</feature>
<accession>A0A554X970</accession>
<dbReference type="AlphaFoldDB" id="A0A554X970"/>
<keyword evidence="3" id="KW-0812">Transmembrane</keyword>
<evidence type="ECO:0000313" key="5">
    <source>
        <dbReference type="Proteomes" id="UP000317763"/>
    </source>
</evidence>
<evidence type="ECO:0000256" key="3">
    <source>
        <dbReference type="SAM" id="Phobius"/>
    </source>
</evidence>
<feature type="region of interest" description="Disordered" evidence="2">
    <location>
        <begin position="329"/>
        <end position="388"/>
    </location>
</feature>
<proteinExistence type="predicted"/>
<evidence type="ECO:0000256" key="1">
    <source>
        <dbReference type="SAM" id="Coils"/>
    </source>
</evidence>
<protein>
    <submittedName>
        <fullName evidence="4">Uncharacterized protein</fullName>
    </submittedName>
</protein>
<comment type="caution">
    <text evidence="4">The sequence shown here is derived from an EMBL/GenBank/DDBJ whole genome shotgun (WGS) entry which is preliminary data.</text>
</comment>
<dbReference type="Proteomes" id="UP000317763">
    <property type="component" value="Unassembled WGS sequence"/>
</dbReference>
<evidence type="ECO:0000256" key="2">
    <source>
        <dbReference type="SAM" id="MobiDB-lite"/>
    </source>
</evidence>
<sequence>MRDISEFDIFIARRIAEEWGVALPAAQDAASSVGADQTEPVRQELQQVRAQRDALEKQVRLLEQQLADSRSSAWVWPVSAAALGLLLGGGVLWGAMRWRARQSASSPWWRLPAVSIDTGPASASGPGATEPPEVSGSFSAAVTTAQEAADRSRKVDAGHAEPAEAVADALLALWQTVDFLLSMWHSREAVASLQAFVEEHPGASRAPYLYWYSLARLNDWADDAHRARNAHRRDFGFDVSDADVAPDAAGLDADVELMQRIARRWPHASARETLLAAIVDGRVTKRNEVPRRSLHAYDDLLLLWGIFNALPPAQDEKADSHAAVLNAAEESVSTGPSATLRTHDESPVREVLTAPDDMPKTTTSESPATDEVSALEWEEVWTSPSRKN</sequence>
<keyword evidence="3" id="KW-1133">Transmembrane helix</keyword>
<keyword evidence="3" id="KW-0472">Membrane</keyword>
<gene>
    <name evidence="4" type="ORF">Ttaiw_01159</name>
</gene>
<feature type="transmembrane region" description="Helical" evidence="3">
    <location>
        <begin position="74"/>
        <end position="95"/>
    </location>
</feature>
<keyword evidence="5" id="KW-1185">Reference proteome</keyword>